<evidence type="ECO:0000313" key="13">
    <source>
        <dbReference type="EMBL" id="CAF1366816.1"/>
    </source>
</evidence>
<feature type="transmembrane region" description="Helical" evidence="12">
    <location>
        <begin position="396"/>
        <end position="418"/>
    </location>
</feature>
<evidence type="ECO:0000256" key="9">
    <source>
        <dbReference type="ARBA" id="ARBA00023136"/>
    </source>
</evidence>
<keyword evidence="3" id="KW-0813">Transport</keyword>
<feature type="transmembrane region" description="Helical" evidence="12">
    <location>
        <begin position="6"/>
        <end position="27"/>
    </location>
</feature>
<evidence type="ECO:0008006" key="15">
    <source>
        <dbReference type="Google" id="ProtNLM"/>
    </source>
</evidence>
<keyword evidence="8" id="KW-0406">Ion transport</keyword>
<keyword evidence="7" id="KW-0915">Sodium</keyword>
<evidence type="ECO:0000256" key="5">
    <source>
        <dbReference type="ARBA" id="ARBA00022692"/>
    </source>
</evidence>
<keyword evidence="9 12" id="KW-0472">Membrane</keyword>
<comment type="similarity">
    <text evidence="2 11">Belongs to the sodium:solute symporter (SSF) (TC 2.A.21) family.</text>
</comment>
<dbReference type="GO" id="GO:0005886">
    <property type="term" value="C:plasma membrane"/>
    <property type="evidence" value="ECO:0007669"/>
    <property type="project" value="UniProtKB-SubCell"/>
</dbReference>
<evidence type="ECO:0000256" key="7">
    <source>
        <dbReference type="ARBA" id="ARBA00023053"/>
    </source>
</evidence>
<dbReference type="EMBL" id="CAJNOO010004060">
    <property type="protein sequence ID" value="CAF1366816.1"/>
    <property type="molecule type" value="Genomic_DNA"/>
</dbReference>
<keyword evidence="6 12" id="KW-1133">Transmembrane helix</keyword>
<dbReference type="OrthoDB" id="6132759at2759"/>
<dbReference type="InterPro" id="IPR001734">
    <property type="entry name" value="Na/solute_symporter"/>
</dbReference>
<feature type="transmembrane region" description="Helical" evidence="12">
    <location>
        <begin position="543"/>
        <end position="566"/>
    </location>
</feature>
<evidence type="ECO:0000256" key="10">
    <source>
        <dbReference type="ARBA" id="ARBA00023201"/>
    </source>
</evidence>
<evidence type="ECO:0000256" key="11">
    <source>
        <dbReference type="RuleBase" id="RU362091"/>
    </source>
</evidence>
<sequence>MYLSWIDYGVIALLLCVSVAIGIYHGCIHSKQRTTKEFLIANGRMGYLERRFSLTVRIAVTINFILITVTVNLYGPSLALSQVTGLNLWLIIGVCGLYIIFYLIPLSFRYFKGFMDSGGVRKVFEIASTGDRLNLPRVAWLGYAFVIMTLLLSSLVALILYAKYSQCDPFRAKIIKKPDQLYPLFVVQTFGRYPGFTGLFIGSVLSASLSTVSSGINSITTVILEDIYKRISIFPSISGEREALISKILCFGWFIGTYFTVTLFIPKFRQIECASIYSYLERRFSLTVRIAVTINFILIIVTVNLYGPSLALSQVTGLNLWLTISACGLICTLYTSIGGMKAVIWTDVIQSIIMFLGVILSIVFGFMDSGGVRKVFEIASAGDRLNLPSLSLNPSIRYTVFGLMVGSSLYAIAGMAVLQISAQRYLCVKSTRAAQGVAWLGYIFTLMTLLLSSLVALILYAKYSQCDPFRAKIIKKPDQIYPFFVIQTFGRYPGFTGLFIGSILSASLSTVSSGINSITTVILEDIYKRISIFPSISGEREALISKILSSIFGILTTLIAFLMSYFENNISVIVYQVVGSLTPPILSVFLLGFFAPRVRMIRNQLTNHCCVHGKMHSVAVRPYKQKIN</sequence>
<keyword evidence="4" id="KW-1003">Cell membrane</keyword>
<proteinExistence type="inferred from homology"/>
<organism evidence="13 14">
    <name type="scientific">Rotaria sordida</name>
    <dbReference type="NCBI Taxonomy" id="392033"/>
    <lineage>
        <taxon>Eukaryota</taxon>
        <taxon>Metazoa</taxon>
        <taxon>Spiralia</taxon>
        <taxon>Gnathifera</taxon>
        <taxon>Rotifera</taxon>
        <taxon>Eurotatoria</taxon>
        <taxon>Bdelloidea</taxon>
        <taxon>Philodinida</taxon>
        <taxon>Philodinidae</taxon>
        <taxon>Rotaria</taxon>
    </lineage>
</organism>
<comment type="subcellular location">
    <subcellularLocation>
        <location evidence="1">Cell membrane</location>
        <topology evidence="1">Multi-pass membrane protein</topology>
    </subcellularLocation>
</comment>
<dbReference type="PROSITE" id="PS50283">
    <property type="entry name" value="NA_SOLUT_SYMP_3"/>
    <property type="match status" value="2"/>
</dbReference>
<evidence type="ECO:0000313" key="14">
    <source>
        <dbReference type="Proteomes" id="UP000663882"/>
    </source>
</evidence>
<feature type="transmembrane region" description="Helical" evidence="12">
    <location>
        <begin position="86"/>
        <end position="105"/>
    </location>
</feature>
<reference evidence="13" key="1">
    <citation type="submission" date="2021-02" db="EMBL/GenBank/DDBJ databases">
        <authorList>
            <person name="Nowell W R."/>
        </authorList>
    </citation>
    <scope>NUCLEOTIDE SEQUENCE</scope>
</reference>
<feature type="transmembrane region" description="Helical" evidence="12">
    <location>
        <begin position="244"/>
        <end position="265"/>
    </location>
</feature>
<dbReference type="InterPro" id="IPR051163">
    <property type="entry name" value="Sodium:Solute_Symporter_SSF"/>
</dbReference>
<evidence type="ECO:0000256" key="2">
    <source>
        <dbReference type="ARBA" id="ARBA00006434"/>
    </source>
</evidence>
<feature type="transmembrane region" description="Helical" evidence="12">
    <location>
        <begin position="439"/>
        <end position="461"/>
    </location>
</feature>
<dbReference type="NCBIfam" id="TIGR00813">
    <property type="entry name" value="sss"/>
    <property type="match status" value="1"/>
</dbReference>
<feature type="transmembrane region" description="Helical" evidence="12">
    <location>
        <begin position="348"/>
        <end position="367"/>
    </location>
</feature>
<dbReference type="GO" id="GO:0015293">
    <property type="term" value="F:symporter activity"/>
    <property type="evidence" value="ECO:0007669"/>
    <property type="project" value="TreeGrafter"/>
</dbReference>
<keyword evidence="5 12" id="KW-0812">Transmembrane</keyword>
<dbReference type="PANTHER" id="PTHR42985:SF40">
    <property type="entry name" value="LD47995P-RELATED"/>
    <property type="match status" value="1"/>
</dbReference>
<comment type="caution">
    <text evidence="13">The sequence shown here is derived from an EMBL/GenBank/DDBJ whole genome shotgun (WGS) entry which is preliminary data.</text>
</comment>
<feature type="transmembrane region" description="Helical" evidence="12">
    <location>
        <begin position="286"/>
        <end position="306"/>
    </location>
</feature>
<evidence type="ECO:0000256" key="1">
    <source>
        <dbReference type="ARBA" id="ARBA00004651"/>
    </source>
</evidence>
<evidence type="ECO:0000256" key="6">
    <source>
        <dbReference type="ARBA" id="ARBA00022989"/>
    </source>
</evidence>
<dbReference type="GO" id="GO:0006814">
    <property type="term" value="P:sodium ion transport"/>
    <property type="evidence" value="ECO:0007669"/>
    <property type="project" value="UniProtKB-KW"/>
</dbReference>
<feature type="transmembrane region" description="Helical" evidence="12">
    <location>
        <begin position="140"/>
        <end position="162"/>
    </location>
</feature>
<protein>
    <recommendedName>
        <fullName evidence="15">Sodium-dependent multivitamin transporter</fullName>
    </recommendedName>
</protein>
<feature type="transmembrane region" description="Helical" evidence="12">
    <location>
        <begin position="318"/>
        <end position="336"/>
    </location>
</feature>
<accession>A0A815IJK3</accession>
<name>A0A815IJK3_9BILA</name>
<dbReference type="Gene3D" id="1.20.1730.10">
    <property type="entry name" value="Sodium/glucose cotransporter"/>
    <property type="match status" value="3"/>
</dbReference>
<dbReference type="PANTHER" id="PTHR42985">
    <property type="entry name" value="SODIUM-COUPLED MONOCARBOXYLATE TRANSPORTER"/>
    <property type="match status" value="1"/>
</dbReference>
<evidence type="ECO:0000256" key="12">
    <source>
        <dbReference type="SAM" id="Phobius"/>
    </source>
</evidence>
<evidence type="ECO:0000256" key="4">
    <source>
        <dbReference type="ARBA" id="ARBA00022475"/>
    </source>
</evidence>
<feature type="transmembrane region" description="Helical" evidence="12">
    <location>
        <begin position="498"/>
        <end position="523"/>
    </location>
</feature>
<evidence type="ECO:0000256" key="3">
    <source>
        <dbReference type="ARBA" id="ARBA00022448"/>
    </source>
</evidence>
<dbReference type="AlphaFoldDB" id="A0A815IJK3"/>
<dbReference type="Pfam" id="PF00474">
    <property type="entry name" value="SSF"/>
    <property type="match status" value="2"/>
</dbReference>
<dbReference type="InterPro" id="IPR038377">
    <property type="entry name" value="Na/Glc_symporter_sf"/>
</dbReference>
<feature type="transmembrane region" description="Helical" evidence="12">
    <location>
        <begin position="54"/>
        <end position="74"/>
    </location>
</feature>
<dbReference type="Proteomes" id="UP000663882">
    <property type="component" value="Unassembled WGS sequence"/>
</dbReference>
<keyword evidence="10" id="KW-0739">Sodium transport</keyword>
<gene>
    <name evidence="13" type="ORF">RFH988_LOCUS33123</name>
</gene>
<feature type="transmembrane region" description="Helical" evidence="12">
    <location>
        <begin position="572"/>
        <end position="595"/>
    </location>
</feature>
<evidence type="ECO:0000256" key="8">
    <source>
        <dbReference type="ARBA" id="ARBA00023065"/>
    </source>
</evidence>